<dbReference type="PANTHER" id="PTHR42957">
    <property type="entry name" value="HELICASE MJ1565-RELATED"/>
    <property type="match status" value="1"/>
</dbReference>
<accession>A0A8J2V6L6</accession>
<proteinExistence type="predicted"/>
<comment type="caution">
    <text evidence="3">The sequence shown here is derived from an EMBL/GenBank/DDBJ whole genome shotgun (WGS) entry which is preliminary data.</text>
</comment>
<dbReference type="Proteomes" id="UP000613582">
    <property type="component" value="Unassembled WGS sequence"/>
</dbReference>
<keyword evidence="4" id="KW-1185">Reference proteome</keyword>
<dbReference type="EMBL" id="BMGH01000001">
    <property type="protein sequence ID" value="GGD06486.1"/>
    <property type="molecule type" value="Genomic_DNA"/>
</dbReference>
<organism evidence="3 4">
    <name type="scientific">Aquisalinus flavus</name>
    <dbReference type="NCBI Taxonomy" id="1526572"/>
    <lineage>
        <taxon>Bacteria</taxon>
        <taxon>Pseudomonadati</taxon>
        <taxon>Pseudomonadota</taxon>
        <taxon>Alphaproteobacteria</taxon>
        <taxon>Parvularculales</taxon>
        <taxon>Parvularculaceae</taxon>
        <taxon>Aquisalinus</taxon>
    </lineage>
</organism>
<reference evidence="3" key="2">
    <citation type="submission" date="2020-09" db="EMBL/GenBank/DDBJ databases">
        <authorList>
            <person name="Sun Q."/>
            <person name="Zhou Y."/>
        </authorList>
    </citation>
    <scope>NUCLEOTIDE SEQUENCE</scope>
    <source>
        <strain evidence="3">CGMCC 1.12921</strain>
    </source>
</reference>
<name>A0A8J2V6L6_9PROT</name>
<dbReference type="InterPro" id="IPR027417">
    <property type="entry name" value="P-loop_NTPase"/>
</dbReference>
<gene>
    <name evidence="3" type="ORF">GCM10011342_14180</name>
</gene>
<evidence type="ECO:0000256" key="1">
    <source>
        <dbReference type="SAM" id="MobiDB-lite"/>
    </source>
</evidence>
<dbReference type="Gene3D" id="3.40.50.300">
    <property type="entry name" value="P-loop containing nucleotide triphosphate hydrolases"/>
    <property type="match status" value="2"/>
</dbReference>
<dbReference type="SUPFAM" id="SSF52540">
    <property type="entry name" value="P-loop containing nucleoside triphosphate hydrolases"/>
    <property type="match status" value="1"/>
</dbReference>
<dbReference type="PANTHER" id="PTHR42957:SF1">
    <property type="entry name" value="HELICASE MJ1565-RELATED"/>
    <property type="match status" value="1"/>
</dbReference>
<dbReference type="InterPro" id="IPR008571">
    <property type="entry name" value="HerA-like"/>
</dbReference>
<evidence type="ECO:0000313" key="4">
    <source>
        <dbReference type="Proteomes" id="UP000613582"/>
    </source>
</evidence>
<dbReference type="AlphaFoldDB" id="A0A8J2V6L6"/>
<feature type="domain" description="Helicase HerA central" evidence="2">
    <location>
        <begin position="155"/>
        <end position="394"/>
    </location>
</feature>
<evidence type="ECO:0000313" key="3">
    <source>
        <dbReference type="EMBL" id="GGD06486.1"/>
    </source>
</evidence>
<dbReference type="RefSeq" id="WP_188159089.1">
    <property type="nucleotide sequence ID" value="NZ_BMGH01000001.1"/>
</dbReference>
<reference evidence="3" key="1">
    <citation type="journal article" date="2014" name="Int. J. Syst. Evol. Microbiol.">
        <title>Complete genome sequence of Corynebacterium casei LMG S-19264T (=DSM 44701T), isolated from a smear-ripened cheese.</title>
        <authorList>
            <consortium name="US DOE Joint Genome Institute (JGI-PGF)"/>
            <person name="Walter F."/>
            <person name="Albersmeier A."/>
            <person name="Kalinowski J."/>
            <person name="Ruckert C."/>
        </authorList>
    </citation>
    <scope>NUCLEOTIDE SEQUENCE</scope>
    <source>
        <strain evidence="3">CGMCC 1.12921</strain>
    </source>
</reference>
<dbReference type="InterPro" id="IPR002789">
    <property type="entry name" value="HerA_central"/>
</dbReference>
<protein>
    <recommendedName>
        <fullName evidence="2">Helicase HerA central domain-containing protein</fullName>
    </recommendedName>
</protein>
<dbReference type="Pfam" id="PF01935">
    <property type="entry name" value="DUF87"/>
    <property type="match status" value="1"/>
</dbReference>
<feature type="region of interest" description="Disordered" evidence="1">
    <location>
        <begin position="1"/>
        <end position="20"/>
    </location>
</feature>
<evidence type="ECO:0000259" key="2">
    <source>
        <dbReference type="Pfam" id="PF01935"/>
    </source>
</evidence>
<sequence length="570" mass="61968">MSEQAQARPAPGTERPREETVTSFRRIADEQLRMRIGKVVSVSGSRVLMMIDLPEDHEAEHMPRIGDAVCLETGRADIVASVAGLSAPAAGIGEEEGNVLIAELGIIGEFRVGEAGARLFRRGITAYPSLGDIAASLTLEDKSVLYGTRNENYYRVGEMSDGSALPAVIDARALLDSNFAIIGMSGAGKTCAAASIVRTLIQNRHPCRTVVIDLNNEYTNCFGKVANVMRLGSGSLSHWMLTFRELVHMIMASAGRLSEAELELLGEAVCAARRRYLQANPSSYVREGTELSTVNVDMPLPYRFSDVVGYLDRSAHTDQRYDGETFRRLRTRLVTVAKDPHFKTFLSSAGAQDSLAAFLSKLLRIPVEGKPVTVLQLADQSQDVTEVVVSAVTRYMQLVASATEQSTPFLLLLEEAHRFLPADTGDASLSSRTLGKIIEKSGKNNVSIGMITSQPRSLSRKAWEYCNTLFAMRMASASDKDYLHEVTPESATDTLSSVGVLGNGEAAAVGQGAPVPMRFRFRRLPDASLPSESRSRRVSSDGLASLNRSADKDALQDVLDQWRYGVGARD</sequence>